<accession>A0A6J4MUX3</accession>
<reference evidence="1" key="1">
    <citation type="submission" date="2020-02" db="EMBL/GenBank/DDBJ databases">
        <authorList>
            <person name="Meier V. D."/>
        </authorList>
    </citation>
    <scope>NUCLEOTIDE SEQUENCE</scope>
    <source>
        <strain evidence="1">AVDCRST_MAG34</strain>
    </source>
</reference>
<evidence type="ECO:0000313" key="1">
    <source>
        <dbReference type="EMBL" id="CAA9367420.1"/>
    </source>
</evidence>
<gene>
    <name evidence="1" type="ORF">AVDCRST_MAG34-3111</name>
</gene>
<dbReference type="AlphaFoldDB" id="A0A6J4MUX3"/>
<organism evidence="1">
    <name type="scientific">uncultured Nocardioidaceae bacterium</name>
    <dbReference type="NCBI Taxonomy" id="253824"/>
    <lineage>
        <taxon>Bacteria</taxon>
        <taxon>Bacillati</taxon>
        <taxon>Actinomycetota</taxon>
        <taxon>Actinomycetes</taxon>
        <taxon>Propionibacteriales</taxon>
        <taxon>Nocardioidaceae</taxon>
        <taxon>environmental samples</taxon>
    </lineage>
</organism>
<dbReference type="EMBL" id="CADCUI010000087">
    <property type="protein sequence ID" value="CAA9367420.1"/>
    <property type="molecule type" value="Genomic_DNA"/>
</dbReference>
<protein>
    <submittedName>
        <fullName evidence="1">Uncharacterized protein</fullName>
    </submittedName>
</protein>
<feature type="non-terminal residue" evidence="1">
    <location>
        <position position="1"/>
    </location>
</feature>
<feature type="non-terminal residue" evidence="1">
    <location>
        <position position="37"/>
    </location>
</feature>
<sequence length="37" mass="3728">CCRTILPVVVGSPPLSGCARPDLPLLGRPAPTESVVG</sequence>
<name>A0A6J4MUX3_9ACTN</name>
<proteinExistence type="predicted"/>